<sequence>MYNDPKRYKTREYIRNEMIREVANLWNYDDSDVAIESFDPLVGMLLGAFATSIEGIHHELDNSRSRIIRRLAHLLTPDVLSGPQAAHAVMKVGIVDTSYTVSPQDIFTCNASGKEFHFTPAGQYTLYNCKLAAQIIQNRVKTLGSAPRENFLNEILPHNEVWVGINMDSGPEEFDRLPFFFDWRNDPARRSYLPLLGDVRMLTESGEELKIMPGLVNISPASGTADDFDPTAQAERMTQRFYNAHFLSISNTHRQTGQRIVLQKKKHPEELASLLNPEELQKIFLQELVWIKIRFPGGMAPDVLSRIVVDINAFPVLNRRALRPTFDLRPLFNVFPINVEESDFFFGIIDIETPMGIKLSNSRQFTRDSTNQYLLRQGGVARFDERDASEMISYLTDLLRDESAMFMALGRGSLETDIEEIRKHLERINKDLKKDSFPNWFVSVKTAEKSGRIVLNYWVTKADLANNIAFNTKLNRDRANKAFNDEMTVFLTTTQGGQRPLQGDEYLPVFRKALLTRGRIVTFEDYKAVCMSELGNQISEVNVKKGFGVGSAQDQGLQQTVDIYLTPNPLKPQSREQWGELKARLLNSLEDQSSGIFPIRIFVHGEQ</sequence>
<protein>
    <recommendedName>
        <fullName evidence="3">Type VI secretion system baseplate subunit TssF</fullName>
    </recommendedName>
</protein>
<reference evidence="1 2" key="2">
    <citation type="journal article" date="2012" name="Stand. Genomic Sci.">
        <title>Complete genome sequence of the aquatic bacterium Runella slithyformis type strain (LSU 4(T)).</title>
        <authorList>
            <person name="Copeland A."/>
            <person name="Zhang X."/>
            <person name="Misra M."/>
            <person name="Lapidus A."/>
            <person name="Nolan M."/>
            <person name="Lucas S."/>
            <person name="Deshpande S."/>
            <person name="Cheng J.F."/>
            <person name="Tapia R."/>
            <person name="Goodwin L.A."/>
            <person name="Pitluck S."/>
            <person name="Liolios K."/>
            <person name="Pagani I."/>
            <person name="Ivanova N."/>
            <person name="Mikhailova N."/>
            <person name="Pati A."/>
            <person name="Chen A."/>
            <person name="Palaniappan K."/>
            <person name="Land M."/>
            <person name="Hauser L."/>
            <person name="Pan C."/>
            <person name="Jeffries C.D."/>
            <person name="Detter J.C."/>
            <person name="Brambilla E.M."/>
            <person name="Rohde M."/>
            <person name="Djao O.D."/>
            <person name="Goker M."/>
            <person name="Sikorski J."/>
            <person name="Tindall B.J."/>
            <person name="Woyke T."/>
            <person name="Bristow J."/>
            <person name="Eisen J.A."/>
            <person name="Markowitz V."/>
            <person name="Hugenholtz P."/>
            <person name="Kyrpides N.C."/>
            <person name="Klenk H.P."/>
            <person name="Mavromatis K."/>
        </authorList>
    </citation>
    <scope>NUCLEOTIDE SEQUENCE [LARGE SCALE GENOMIC DNA]</scope>
    <source>
        <strain evidence="2">ATCC 29530 / DSM 19594 / LMG 11500 / NCIMB 11436 / LSU 4</strain>
    </source>
</reference>
<dbReference type="InterPro" id="IPR010272">
    <property type="entry name" value="T6SS_TssF"/>
</dbReference>
<reference evidence="2" key="1">
    <citation type="submission" date="2011-06" db="EMBL/GenBank/DDBJ databases">
        <title>The complete genome of chromosome of Runella slithyformis DSM 19594.</title>
        <authorList>
            <consortium name="US DOE Joint Genome Institute (JGI-PGF)"/>
            <person name="Lucas S."/>
            <person name="Han J."/>
            <person name="Lapidus A."/>
            <person name="Bruce D."/>
            <person name="Goodwin L."/>
            <person name="Pitluck S."/>
            <person name="Peters L."/>
            <person name="Kyrpides N."/>
            <person name="Mavromatis K."/>
            <person name="Ivanova N."/>
            <person name="Ovchinnikova G."/>
            <person name="Zhang X."/>
            <person name="Misra M."/>
            <person name="Detter J.C."/>
            <person name="Tapia R."/>
            <person name="Han C."/>
            <person name="Land M."/>
            <person name="Hauser L."/>
            <person name="Markowitz V."/>
            <person name="Cheng J.-F."/>
            <person name="Hugenholtz P."/>
            <person name="Woyke T."/>
            <person name="Wu D."/>
            <person name="Tindall B."/>
            <person name="Faehrich R."/>
            <person name="Brambilla E."/>
            <person name="Klenk H.-P."/>
            <person name="Eisen J.A."/>
        </authorList>
    </citation>
    <scope>NUCLEOTIDE SEQUENCE [LARGE SCALE GENOMIC DNA]</scope>
    <source>
        <strain evidence="2">ATCC 29530 / DSM 19594 / LMG 11500 / NCIMB 11436 / LSU 4</strain>
    </source>
</reference>
<accession>A0A7U3ZQI1</accession>
<evidence type="ECO:0008006" key="3">
    <source>
        <dbReference type="Google" id="ProtNLM"/>
    </source>
</evidence>
<dbReference type="EMBL" id="CP002859">
    <property type="protein sequence ID" value="AEI51520.1"/>
    <property type="molecule type" value="Genomic_DNA"/>
</dbReference>
<dbReference type="Proteomes" id="UP000000493">
    <property type="component" value="Chromosome"/>
</dbReference>
<name>A0A7U3ZQI1_RUNSL</name>
<organism evidence="1 2">
    <name type="scientific">Runella slithyformis (strain ATCC 29530 / DSM 19594 / LMG 11500 / NCIMB 11436 / LSU 4)</name>
    <dbReference type="NCBI Taxonomy" id="761193"/>
    <lineage>
        <taxon>Bacteria</taxon>
        <taxon>Pseudomonadati</taxon>
        <taxon>Bacteroidota</taxon>
        <taxon>Cytophagia</taxon>
        <taxon>Cytophagales</taxon>
        <taxon>Spirosomataceae</taxon>
        <taxon>Runella</taxon>
    </lineage>
</organism>
<keyword evidence="2" id="KW-1185">Reference proteome</keyword>
<dbReference type="Pfam" id="PF05947">
    <property type="entry name" value="T6SS_TssF"/>
    <property type="match status" value="1"/>
</dbReference>
<gene>
    <name evidence="1" type="ordered locus">Runsl_5220</name>
</gene>
<evidence type="ECO:0000313" key="2">
    <source>
        <dbReference type="Proteomes" id="UP000000493"/>
    </source>
</evidence>
<evidence type="ECO:0000313" key="1">
    <source>
        <dbReference type="EMBL" id="AEI51520.1"/>
    </source>
</evidence>
<dbReference type="AlphaFoldDB" id="A0A7U3ZQI1"/>
<dbReference type="KEGG" id="rsi:Runsl_5220"/>
<dbReference type="RefSeq" id="WP_013930793.1">
    <property type="nucleotide sequence ID" value="NC_015703.1"/>
</dbReference>
<proteinExistence type="predicted"/>